<sequence>MCTFYSHVSTKFKITFETVCAMKRIALFALLSGILMAAAAYITEINDLPGAVELRTPGFIGYIFIISAIAWFSLHTLYQWSKESDPYHS</sequence>
<keyword evidence="1" id="KW-1133">Transmembrane helix</keyword>
<name>A0A2P8HBW9_CHINA</name>
<dbReference type="Proteomes" id="UP000240971">
    <property type="component" value="Unassembled WGS sequence"/>
</dbReference>
<dbReference type="EMBL" id="PYAW01000007">
    <property type="protein sequence ID" value="PSL43714.1"/>
    <property type="molecule type" value="Genomic_DNA"/>
</dbReference>
<feature type="transmembrane region" description="Helical" evidence="1">
    <location>
        <begin position="21"/>
        <end position="42"/>
    </location>
</feature>
<evidence type="ECO:0000256" key="1">
    <source>
        <dbReference type="SAM" id="Phobius"/>
    </source>
</evidence>
<accession>A0A2P8HBW9</accession>
<protein>
    <submittedName>
        <fullName evidence="2">Uncharacterized protein</fullName>
    </submittedName>
</protein>
<reference evidence="2 3" key="1">
    <citation type="submission" date="2018-03" db="EMBL/GenBank/DDBJ databases">
        <title>Genomic Encyclopedia of Archaeal and Bacterial Type Strains, Phase II (KMG-II): from individual species to whole genera.</title>
        <authorList>
            <person name="Goeker M."/>
        </authorList>
    </citation>
    <scope>NUCLEOTIDE SEQUENCE [LARGE SCALE GENOMIC DNA]</scope>
    <source>
        <strain evidence="2 3">DSM 24859</strain>
    </source>
</reference>
<gene>
    <name evidence="2" type="ORF">CLV51_10723</name>
</gene>
<evidence type="ECO:0000313" key="2">
    <source>
        <dbReference type="EMBL" id="PSL43714.1"/>
    </source>
</evidence>
<comment type="caution">
    <text evidence="2">The sequence shown here is derived from an EMBL/GenBank/DDBJ whole genome shotgun (WGS) entry which is preliminary data.</text>
</comment>
<keyword evidence="1" id="KW-0472">Membrane</keyword>
<keyword evidence="1" id="KW-0812">Transmembrane</keyword>
<evidence type="ECO:0000313" key="3">
    <source>
        <dbReference type="Proteomes" id="UP000240971"/>
    </source>
</evidence>
<feature type="transmembrane region" description="Helical" evidence="1">
    <location>
        <begin position="54"/>
        <end position="74"/>
    </location>
</feature>
<organism evidence="2 3">
    <name type="scientific">Chitinophaga niastensis</name>
    <dbReference type="NCBI Taxonomy" id="536980"/>
    <lineage>
        <taxon>Bacteria</taxon>
        <taxon>Pseudomonadati</taxon>
        <taxon>Bacteroidota</taxon>
        <taxon>Chitinophagia</taxon>
        <taxon>Chitinophagales</taxon>
        <taxon>Chitinophagaceae</taxon>
        <taxon>Chitinophaga</taxon>
    </lineage>
</organism>
<dbReference type="AlphaFoldDB" id="A0A2P8HBW9"/>
<proteinExistence type="predicted"/>
<keyword evidence="3" id="KW-1185">Reference proteome</keyword>